<feature type="domain" description="Cupin type-2" evidence="1">
    <location>
        <begin position="48"/>
        <end position="102"/>
    </location>
</feature>
<dbReference type="InterPro" id="IPR011051">
    <property type="entry name" value="RmlC_Cupin_sf"/>
</dbReference>
<gene>
    <name evidence="2" type="ORF">FD25_GL000383</name>
</gene>
<dbReference type="Gene3D" id="2.60.120.10">
    <property type="entry name" value="Jelly Rolls"/>
    <property type="match status" value="1"/>
</dbReference>
<dbReference type="AlphaFoldDB" id="A0A0R1LSM9"/>
<dbReference type="InterPro" id="IPR013096">
    <property type="entry name" value="Cupin_2"/>
</dbReference>
<accession>A0A0R1LSM9</accession>
<dbReference type="InterPro" id="IPR014710">
    <property type="entry name" value="RmlC-like_jellyroll"/>
</dbReference>
<proteinExistence type="predicted"/>
<dbReference type="Proteomes" id="UP000051955">
    <property type="component" value="Unassembled WGS sequence"/>
</dbReference>
<dbReference type="EMBL" id="AZDV01000026">
    <property type="protein sequence ID" value="KRK94423.1"/>
    <property type="molecule type" value="Genomic_DNA"/>
</dbReference>
<comment type="caution">
    <text evidence="2">The sequence shown here is derived from an EMBL/GenBank/DDBJ whole genome shotgun (WGS) entry which is preliminary data.</text>
</comment>
<dbReference type="PATRIC" id="fig|1423715.3.peg.398"/>
<protein>
    <recommendedName>
        <fullName evidence="1">Cupin type-2 domain-containing protein</fullName>
    </recommendedName>
</protein>
<evidence type="ECO:0000313" key="2">
    <source>
        <dbReference type="EMBL" id="KRK94423.1"/>
    </source>
</evidence>
<dbReference type="STRING" id="1423715.FD25_GL000383"/>
<dbReference type="InterPro" id="IPR052535">
    <property type="entry name" value="Bacilysin_H2HPP_isomerase"/>
</dbReference>
<evidence type="ECO:0000259" key="1">
    <source>
        <dbReference type="Pfam" id="PF07883"/>
    </source>
</evidence>
<sequence length="123" mass="14094">MNEGMRNMFFKAENLKLERVDDNTLRQVGAHGEGLMDALVIFEHAVPADTPIPFHHHVHVQTTYVLRGTFLFAVKYPDHTEVQKVQTGDSIYFPSNYEHGCIPLADDSRLLDAFTPIREDFLH</sequence>
<dbReference type="PANTHER" id="PTHR40112:SF1">
    <property type="entry name" value="H2HPP ISOMERASE"/>
    <property type="match status" value="1"/>
</dbReference>
<dbReference type="PANTHER" id="PTHR40112">
    <property type="entry name" value="H2HPP ISOMERASE"/>
    <property type="match status" value="1"/>
</dbReference>
<organism evidence="2 3">
    <name type="scientific">Levilactobacillus acidifarinae DSM 19394 = JCM 15949</name>
    <dbReference type="NCBI Taxonomy" id="1423715"/>
    <lineage>
        <taxon>Bacteria</taxon>
        <taxon>Bacillati</taxon>
        <taxon>Bacillota</taxon>
        <taxon>Bacilli</taxon>
        <taxon>Lactobacillales</taxon>
        <taxon>Lactobacillaceae</taxon>
        <taxon>Levilactobacillus</taxon>
    </lineage>
</organism>
<dbReference type="Pfam" id="PF07883">
    <property type="entry name" value="Cupin_2"/>
    <property type="match status" value="1"/>
</dbReference>
<evidence type="ECO:0000313" key="3">
    <source>
        <dbReference type="Proteomes" id="UP000051955"/>
    </source>
</evidence>
<reference evidence="2 3" key="1">
    <citation type="journal article" date="2015" name="Genome Announc.">
        <title>Expanding the biotechnology potential of lactobacilli through comparative genomics of 213 strains and associated genera.</title>
        <authorList>
            <person name="Sun Z."/>
            <person name="Harris H.M."/>
            <person name="McCann A."/>
            <person name="Guo C."/>
            <person name="Argimon S."/>
            <person name="Zhang W."/>
            <person name="Yang X."/>
            <person name="Jeffery I.B."/>
            <person name="Cooney J.C."/>
            <person name="Kagawa T.F."/>
            <person name="Liu W."/>
            <person name="Song Y."/>
            <person name="Salvetti E."/>
            <person name="Wrobel A."/>
            <person name="Rasinkangas P."/>
            <person name="Parkhill J."/>
            <person name="Rea M.C."/>
            <person name="O'Sullivan O."/>
            <person name="Ritari J."/>
            <person name="Douillard F.P."/>
            <person name="Paul Ross R."/>
            <person name="Yang R."/>
            <person name="Briner A.E."/>
            <person name="Felis G.E."/>
            <person name="de Vos W.M."/>
            <person name="Barrangou R."/>
            <person name="Klaenhammer T.R."/>
            <person name="Caufield P.W."/>
            <person name="Cui Y."/>
            <person name="Zhang H."/>
            <person name="O'Toole P.W."/>
        </authorList>
    </citation>
    <scope>NUCLEOTIDE SEQUENCE [LARGE SCALE GENOMIC DNA]</scope>
    <source>
        <strain evidence="2 3">DSM 19394</strain>
    </source>
</reference>
<dbReference type="SUPFAM" id="SSF51182">
    <property type="entry name" value="RmlC-like cupins"/>
    <property type="match status" value="1"/>
</dbReference>
<name>A0A0R1LSM9_9LACO</name>
<keyword evidence="3" id="KW-1185">Reference proteome</keyword>